<dbReference type="EMBL" id="CADCVT010000025">
    <property type="protein sequence ID" value="CAA9474891.1"/>
    <property type="molecule type" value="Genomic_DNA"/>
</dbReference>
<keyword evidence="4" id="KW-0804">Transcription</keyword>
<evidence type="ECO:0000256" key="4">
    <source>
        <dbReference type="ARBA" id="ARBA00023163"/>
    </source>
</evidence>
<dbReference type="GO" id="GO:0003677">
    <property type="term" value="F:DNA binding"/>
    <property type="evidence" value="ECO:0007669"/>
    <property type="project" value="UniProtKB-KW"/>
</dbReference>
<dbReference type="AlphaFoldDB" id="A0A6J4RSE9"/>
<dbReference type="InterPro" id="IPR009061">
    <property type="entry name" value="DNA-bd_dom_put_sf"/>
</dbReference>
<dbReference type="SMART" id="SM00422">
    <property type="entry name" value="HTH_MERR"/>
    <property type="match status" value="1"/>
</dbReference>
<evidence type="ECO:0000259" key="5">
    <source>
        <dbReference type="PROSITE" id="PS50937"/>
    </source>
</evidence>
<proteinExistence type="predicted"/>
<dbReference type="PANTHER" id="PTHR30204:SF69">
    <property type="entry name" value="MERR-FAMILY TRANSCRIPTIONAL REGULATOR"/>
    <property type="match status" value="1"/>
</dbReference>
<dbReference type="Gene3D" id="1.10.1660.10">
    <property type="match status" value="1"/>
</dbReference>
<dbReference type="InterPro" id="IPR047057">
    <property type="entry name" value="MerR_fam"/>
</dbReference>
<dbReference type="GO" id="GO:0003700">
    <property type="term" value="F:DNA-binding transcription factor activity"/>
    <property type="evidence" value="ECO:0007669"/>
    <property type="project" value="InterPro"/>
</dbReference>
<evidence type="ECO:0000256" key="2">
    <source>
        <dbReference type="ARBA" id="ARBA00023015"/>
    </source>
</evidence>
<protein>
    <recommendedName>
        <fullName evidence="5">HTH merR-type domain-containing protein</fullName>
    </recommendedName>
</protein>
<dbReference type="SUPFAM" id="SSF46955">
    <property type="entry name" value="Putative DNA-binding domain"/>
    <property type="match status" value="1"/>
</dbReference>
<keyword evidence="2" id="KW-0805">Transcription regulation</keyword>
<keyword evidence="1" id="KW-0678">Repressor</keyword>
<sequence>MAELAIREVAERTGIAAGTIRMWEQRYGFPDPDRTASGYRRYSDDDVESLRRVASFRRLGLSIPAAIERVRGAAEEPERPSIFAAVANIDAMARPQLLRKKTLVAISRAIEHETLASATAPILFGAFQHEQAYRQVETRWKRLARQADATTVFADFSAQSSGGGNGSGKTPVEMPIDLDDAIGNEWAVIVDAPGYCACLLGWEHPREVTAMGPDDDKRRFEAIWTVHPRAVRRAAEVASKLVGQLDPEYGGALEALLADRPLATEQPAPALTSLTNRAMAYIDAQH</sequence>
<dbReference type="Pfam" id="PF10069">
    <property type="entry name" value="DICT"/>
    <property type="match status" value="1"/>
</dbReference>
<name>A0A6J4RSE9_9ACTN</name>
<gene>
    <name evidence="6" type="ORF">AVDCRST_MAG85-228</name>
</gene>
<keyword evidence="3" id="KW-0238">DNA-binding</keyword>
<dbReference type="InterPro" id="IPR000551">
    <property type="entry name" value="MerR-type_HTH_dom"/>
</dbReference>
<dbReference type="CDD" id="cd01104">
    <property type="entry name" value="HTH_MlrA-CarA"/>
    <property type="match status" value="1"/>
</dbReference>
<evidence type="ECO:0000256" key="1">
    <source>
        <dbReference type="ARBA" id="ARBA00022491"/>
    </source>
</evidence>
<evidence type="ECO:0000313" key="6">
    <source>
        <dbReference type="EMBL" id="CAA9474891.1"/>
    </source>
</evidence>
<dbReference type="PANTHER" id="PTHR30204">
    <property type="entry name" value="REDOX-CYCLING DRUG-SENSING TRANSCRIPTIONAL ACTIVATOR SOXR"/>
    <property type="match status" value="1"/>
</dbReference>
<dbReference type="Pfam" id="PF13411">
    <property type="entry name" value="MerR_1"/>
    <property type="match status" value="1"/>
</dbReference>
<organism evidence="6">
    <name type="scientific">uncultured Solirubrobacteraceae bacterium</name>
    <dbReference type="NCBI Taxonomy" id="1162706"/>
    <lineage>
        <taxon>Bacteria</taxon>
        <taxon>Bacillati</taxon>
        <taxon>Actinomycetota</taxon>
        <taxon>Thermoleophilia</taxon>
        <taxon>Solirubrobacterales</taxon>
        <taxon>Solirubrobacteraceae</taxon>
        <taxon>environmental samples</taxon>
    </lineage>
</organism>
<dbReference type="PROSITE" id="PS50937">
    <property type="entry name" value="HTH_MERR_2"/>
    <property type="match status" value="1"/>
</dbReference>
<reference evidence="6" key="1">
    <citation type="submission" date="2020-02" db="EMBL/GenBank/DDBJ databases">
        <authorList>
            <person name="Meier V. D."/>
        </authorList>
    </citation>
    <scope>NUCLEOTIDE SEQUENCE</scope>
    <source>
        <strain evidence="6">AVDCRST_MAG85</strain>
    </source>
</reference>
<accession>A0A6J4RSE9</accession>
<evidence type="ECO:0000256" key="3">
    <source>
        <dbReference type="ARBA" id="ARBA00023125"/>
    </source>
</evidence>
<feature type="domain" description="HTH merR-type" evidence="5">
    <location>
        <begin position="3"/>
        <end position="72"/>
    </location>
</feature>
<dbReference type="InterPro" id="IPR019278">
    <property type="entry name" value="DICT_dom"/>
</dbReference>